<keyword evidence="2" id="KW-0479">Metal-binding</keyword>
<dbReference type="PANTHER" id="PTHR10720">
    <property type="entry name" value="HEME OXYGENASE"/>
    <property type="match status" value="1"/>
</dbReference>
<evidence type="ECO:0000256" key="4">
    <source>
        <dbReference type="SAM" id="Phobius"/>
    </source>
</evidence>
<feature type="transmembrane region" description="Helical" evidence="4">
    <location>
        <begin position="276"/>
        <end position="297"/>
    </location>
</feature>
<dbReference type="GO" id="GO:0006788">
    <property type="term" value="P:heme oxidation"/>
    <property type="evidence" value="ECO:0007669"/>
    <property type="project" value="InterPro"/>
</dbReference>
<dbReference type="Gene3D" id="1.20.910.10">
    <property type="entry name" value="Heme oxygenase-like"/>
    <property type="match status" value="1"/>
</dbReference>
<evidence type="ECO:0008006" key="7">
    <source>
        <dbReference type="Google" id="ProtNLM"/>
    </source>
</evidence>
<dbReference type="EMBL" id="CP138582">
    <property type="protein sequence ID" value="WPG99700.1"/>
    <property type="molecule type" value="Genomic_DNA"/>
</dbReference>
<keyword evidence="3" id="KW-0408">Iron</keyword>
<dbReference type="Pfam" id="PF01126">
    <property type="entry name" value="Heme_oxygenase"/>
    <property type="match status" value="1"/>
</dbReference>
<dbReference type="InterPro" id="IPR016053">
    <property type="entry name" value="Haem_Oase-like"/>
</dbReference>
<keyword evidence="4" id="KW-0472">Membrane</keyword>
<dbReference type="InterPro" id="IPR002051">
    <property type="entry name" value="Haem_Oase"/>
</dbReference>
<gene>
    <name evidence="5" type="ORF">R9X50_00251900</name>
</gene>
<protein>
    <recommendedName>
        <fullName evidence="7">Heme oxygenase</fullName>
    </recommendedName>
</protein>
<sequence length="301" mass="33458">MLVIAMADLPAPPRSNSRLRLVSPMLFDQVHAATRKQHAELNACIISCLPLALPPKASDPALLGHGLAAFAQIFNAFESAWDELEADATNREEDEHESQVRTWLASLRPSGLPRSQRLEQDLNYIEARIGHTIDKGSAKLDFLYDIKHLVPVKSHVLVAYAWVFYMAVFSGGRWIRGQLAQAGPEFWIGPSEKARDDVLATSPGFSFLSFDGDKDGEDIKALFKARLVGAETLLTPDERQDIIDSACKIFDDCITLVKYLDQKDPELHSQAPGLPLTLKIVVAMATLAFLWSWVVLFNHII</sequence>
<keyword evidence="6" id="KW-1185">Reference proteome</keyword>
<name>A0AAQ3R8L6_9PEZI</name>
<dbReference type="Proteomes" id="UP001303373">
    <property type="component" value="Chromosome 3"/>
</dbReference>
<dbReference type="CDD" id="cd19165">
    <property type="entry name" value="HemeO"/>
    <property type="match status" value="1"/>
</dbReference>
<evidence type="ECO:0000313" key="5">
    <source>
        <dbReference type="EMBL" id="WPG99700.1"/>
    </source>
</evidence>
<evidence type="ECO:0000313" key="6">
    <source>
        <dbReference type="Proteomes" id="UP001303373"/>
    </source>
</evidence>
<evidence type="ECO:0000256" key="3">
    <source>
        <dbReference type="ARBA" id="ARBA00023004"/>
    </source>
</evidence>
<dbReference type="InterPro" id="IPR016084">
    <property type="entry name" value="Haem_Oase-like_multi-hlx"/>
</dbReference>
<keyword evidence="1" id="KW-0349">Heme</keyword>
<evidence type="ECO:0000256" key="1">
    <source>
        <dbReference type="ARBA" id="ARBA00022617"/>
    </source>
</evidence>
<dbReference type="PANTHER" id="PTHR10720:SF0">
    <property type="entry name" value="HEME OXYGENASE"/>
    <property type="match status" value="1"/>
</dbReference>
<accession>A0AAQ3R8L6</accession>
<organism evidence="5 6">
    <name type="scientific">Acrodontium crateriforme</name>
    <dbReference type="NCBI Taxonomy" id="150365"/>
    <lineage>
        <taxon>Eukaryota</taxon>
        <taxon>Fungi</taxon>
        <taxon>Dikarya</taxon>
        <taxon>Ascomycota</taxon>
        <taxon>Pezizomycotina</taxon>
        <taxon>Dothideomycetes</taxon>
        <taxon>Dothideomycetidae</taxon>
        <taxon>Mycosphaerellales</taxon>
        <taxon>Teratosphaeriaceae</taxon>
        <taxon>Acrodontium</taxon>
    </lineage>
</organism>
<reference evidence="5 6" key="1">
    <citation type="submission" date="2023-11" db="EMBL/GenBank/DDBJ databases">
        <title>An acidophilic fungus is an integral part of prey digestion in a carnivorous sundew plant.</title>
        <authorList>
            <person name="Tsai I.J."/>
        </authorList>
    </citation>
    <scope>NUCLEOTIDE SEQUENCE [LARGE SCALE GENOMIC DNA]</scope>
    <source>
        <strain evidence="5">169a</strain>
    </source>
</reference>
<dbReference type="SUPFAM" id="SSF48613">
    <property type="entry name" value="Heme oxygenase-like"/>
    <property type="match status" value="1"/>
</dbReference>
<dbReference type="GO" id="GO:0046872">
    <property type="term" value="F:metal ion binding"/>
    <property type="evidence" value="ECO:0007669"/>
    <property type="project" value="UniProtKB-KW"/>
</dbReference>
<proteinExistence type="predicted"/>
<dbReference type="AlphaFoldDB" id="A0AAQ3R8L6"/>
<keyword evidence="4" id="KW-1133">Transmembrane helix</keyword>
<dbReference type="GO" id="GO:0004392">
    <property type="term" value="F:heme oxygenase (decyclizing) activity"/>
    <property type="evidence" value="ECO:0007669"/>
    <property type="project" value="InterPro"/>
</dbReference>
<evidence type="ECO:0000256" key="2">
    <source>
        <dbReference type="ARBA" id="ARBA00022723"/>
    </source>
</evidence>
<keyword evidence="4" id="KW-0812">Transmembrane</keyword>